<gene>
    <name evidence="1" type="ORF">AAH991_32320</name>
</gene>
<dbReference type="Proteomes" id="UP001447516">
    <property type="component" value="Unassembled WGS sequence"/>
</dbReference>
<dbReference type="RefSeq" id="WP_346229711.1">
    <property type="nucleotide sequence ID" value="NZ_JBDJAW010000039.1"/>
</dbReference>
<name>A0ABV0AX49_9ACTN</name>
<evidence type="ECO:0000313" key="1">
    <source>
        <dbReference type="EMBL" id="MEN3539834.1"/>
    </source>
</evidence>
<accession>A0ABV0AX49</accession>
<organism evidence="1 2">
    <name type="scientific">Microbispora maris</name>
    <dbReference type="NCBI Taxonomy" id="3144104"/>
    <lineage>
        <taxon>Bacteria</taxon>
        <taxon>Bacillati</taxon>
        <taxon>Actinomycetota</taxon>
        <taxon>Actinomycetes</taxon>
        <taxon>Streptosporangiales</taxon>
        <taxon>Streptosporangiaceae</taxon>
        <taxon>Microbispora</taxon>
    </lineage>
</organism>
<dbReference type="EMBL" id="JBDJAW010000039">
    <property type="protein sequence ID" value="MEN3539834.1"/>
    <property type="molecule type" value="Genomic_DNA"/>
</dbReference>
<evidence type="ECO:0000313" key="2">
    <source>
        <dbReference type="Proteomes" id="UP001447516"/>
    </source>
</evidence>
<proteinExistence type="predicted"/>
<sequence>MRITEAAAAKLSLGSYPARLDHAELRRIADLGFAYGWFRRPIDLGKVIVKGG</sequence>
<comment type="caution">
    <text evidence="1">The sequence shown here is derived from an EMBL/GenBank/DDBJ whole genome shotgun (WGS) entry which is preliminary data.</text>
</comment>
<reference evidence="1 2" key="1">
    <citation type="submission" date="2024-05" db="EMBL/GenBank/DDBJ databases">
        <title>Microbispora sp.ZYX-F-249.</title>
        <authorList>
            <person name="Xie H."/>
        </authorList>
    </citation>
    <scope>NUCLEOTIDE SEQUENCE [LARGE SCALE GENOMIC DNA]</scope>
    <source>
        <strain evidence="1 2">ZYX-F-249</strain>
    </source>
</reference>
<protein>
    <submittedName>
        <fullName evidence="1">Uncharacterized protein</fullName>
    </submittedName>
</protein>
<keyword evidence="2" id="KW-1185">Reference proteome</keyword>